<dbReference type="GO" id="GO:0005829">
    <property type="term" value="C:cytosol"/>
    <property type="evidence" value="ECO:0007669"/>
    <property type="project" value="TreeGrafter"/>
</dbReference>
<dbReference type="InterPro" id="IPR016192">
    <property type="entry name" value="APOBEC/CMP_deaminase_Zn-bd"/>
</dbReference>
<sequence length="305" mass="32413">MESKIITGSTAENEAPVRFVIEPSEALEMMKELRLSSVMELLPTLLPAVKRMARAPISSYHVGAAGLGESGRIYFGVNLEFPGLPLHHSVHAEQFMICNAVAHEERAIRCIAVSSAPCGHCRQFLQEIRNASEILILITGSGSGSDFRPLSSFIPEPFGPPDLLLDDEPLLLEPHDNRIEIIGQWDGIKGAARRVRDAAEEAARKAHAPYSGCPSGFAVADGEGRVCAGAYAESAAHNPGMGPVAAAMAAFVAASGGAWEEIEEAALVEKEGAVVSQEGTAKLVLAAVAPKARLLVYHYRTPDAL</sequence>
<evidence type="ECO:0000256" key="3">
    <source>
        <dbReference type="ARBA" id="ARBA00012783"/>
    </source>
</evidence>
<dbReference type="Gene3D" id="3.40.140.10">
    <property type="entry name" value="Cytidine Deaminase, domain 2"/>
    <property type="match status" value="2"/>
</dbReference>
<evidence type="ECO:0000256" key="5">
    <source>
        <dbReference type="ARBA" id="ARBA00022801"/>
    </source>
</evidence>
<evidence type="ECO:0000256" key="4">
    <source>
        <dbReference type="ARBA" id="ARBA00022723"/>
    </source>
</evidence>
<dbReference type="InterPro" id="IPR016193">
    <property type="entry name" value="Cytidine_deaminase-like"/>
</dbReference>
<feature type="binding site" evidence="8">
    <location>
        <begin position="78"/>
        <end position="80"/>
    </location>
    <ligand>
        <name>substrate</name>
    </ligand>
</feature>
<name>A0A9D5HCL5_9LILI</name>
<feature type="domain" description="CMP/dCMP-type deaminase" evidence="10">
    <location>
        <begin position="37"/>
        <end position="161"/>
    </location>
</feature>
<evidence type="ECO:0000256" key="9">
    <source>
        <dbReference type="PIRSR" id="PIRSR006334-3"/>
    </source>
</evidence>
<evidence type="ECO:0000313" key="12">
    <source>
        <dbReference type="Proteomes" id="UP001085076"/>
    </source>
</evidence>
<protein>
    <recommendedName>
        <fullName evidence="3">cytidine deaminase</fullName>
        <ecNumber evidence="3">3.5.4.5</ecNumber>
    </recommendedName>
</protein>
<dbReference type="AlphaFoldDB" id="A0A9D5HCL5"/>
<dbReference type="FunFam" id="3.40.140.10:FF:000041">
    <property type="entry name" value="Cytidine deaminase"/>
    <property type="match status" value="1"/>
</dbReference>
<dbReference type="PROSITE" id="PS51747">
    <property type="entry name" value="CYT_DCMP_DEAMINASES_2"/>
    <property type="match status" value="2"/>
</dbReference>
<keyword evidence="4 9" id="KW-0479">Metal-binding</keyword>
<evidence type="ECO:0000259" key="10">
    <source>
        <dbReference type="PROSITE" id="PS51747"/>
    </source>
</evidence>
<reference evidence="11" key="1">
    <citation type="submission" date="2021-03" db="EMBL/GenBank/DDBJ databases">
        <authorList>
            <person name="Li Z."/>
            <person name="Yang C."/>
        </authorList>
    </citation>
    <scope>NUCLEOTIDE SEQUENCE</scope>
    <source>
        <strain evidence="11">Dzin_1.0</strain>
        <tissue evidence="11">Leaf</tissue>
    </source>
</reference>
<dbReference type="EMBL" id="JAGGNH010000005">
    <property type="protein sequence ID" value="KAJ0971372.1"/>
    <property type="molecule type" value="Genomic_DNA"/>
</dbReference>
<dbReference type="Pfam" id="PF08211">
    <property type="entry name" value="dCMP_cyt_deam_2"/>
    <property type="match status" value="1"/>
</dbReference>
<feature type="domain" description="CMP/dCMP-type deaminase" evidence="10">
    <location>
        <begin position="190"/>
        <end position="305"/>
    </location>
</feature>
<dbReference type="PANTHER" id="PTHR11644">
    <property type="entry name" value="CYTIDINE DEAMINASE"/>
    <property type="match status" value="1"/>
</dbReference>
<evidence type="ECO:0000256" key="8">
    <source>
        <dbReference type="PIRSR" id="PIRSR006334-2"/>
    </source>
</evidence>
<dbReference type="SUPFAM" id="SSF53927">
    <property type="entry name" value="Cytidine deaminase-like"/>
    <property type="match status" value="2"/>
</dbReference>
<feature type="active site" description="Proton donor" evidence="7">
    <location>
        <position position="93"/>
    </location>
</feature>
<dbReference type="InterPro" id="IPR006263">
    <property type="entry name" value="Cyt_deam_dimer"/>
</dbReference>
<dbReference type="CDD" id="cd01283">
    <property type="entry name" value="cytidine_deaminase"/>
    <property type="match status" value="1"/>
</dbReference>
<gene>
    <name evidence="11" type="ORF">J5N97_019331</name>
</gene>
<dbReference type="NCBIfam" id="NF006537">
    <property type="entry name" value="PRK09027.1"/>
    <property type="match status" value="1"/>
</dbReference>
<dbReference type="EC" id="3.5.4.5" evidence="3"/>
<keyword evidence="5" id="KW-0378">Hydrolase</keyword>
<dbReference type="GO" id="GO:0008270">
    <property type="term" value="F:zinc ion binding"/>
    <property type="evidence" value="ECO:0007669"/>
    <property type="project" value="InterPro"/>
</dbReference>
<feature type="binding site" evidence="9">
    <location>
        <position position="118"/>
    </location>
    <ligand>
        <name>Zn(2+)</name>
        <dbReference type="ChEBI" id="CHEBI:29105"/>
        <note>catalytic</note>
    </ligand>
</feature>
<dbReference type="GO" id="GO:0042802">
    <property type="term" value="F:identical protein binding"/>
    <property type="evidence" value="ECO:0007669"/>
    <property type="project" value="UniProtKB-ARBA"/>
</dbReference>
<evidence type="ECO:0000313" key="11">
    <source>
        <dbReference type="EMBL" id="KAJ0971372.1"/>
    </source>
</evidence>
<comment type="cofactor">
    <cofactor evidence="9">
        <name>Zn(2+)</name>
        <dbReference type="ChEBI" id="CHEBI:29105"/>
    </cofactor>
    <text evidence="9">Binds 1 zinc ion.</text>
</comment>
<evidence type="ECO:0000256" key="2">
    <source>
        <dbReference type="ARBA" id="ARBA00011738"/>
    </source>
</evidence>
<dbReference type="InterPro" id="IPR050202">
    <property type="entry name" value="Cyt/Deoxycyt_deaminase"/>
</dbReference>
<organism evidence="11 12">
    <name type="scientific">Dioscorea zingiberensis</name>
    <dbReference type="NCBI Taxonomy" id="325984"/>
    <lineage>
        <taxon>Eukaryota</taxon>
        <taxon>Viridiplantae</taxon>
        <taxon>Streptophyta</taxon>
        <taxon>Embryophyta</taxon>
        <taxon>Tracheophyta</taxon>
        <taxon>Spermatophyta</taxon>
        <taxon>Magnoliopsida</taxon>
        <taxon>Liliopsida</taxon>
        <taxon>Dioscoreales</taxon>
        <taxon>Dioscoreaceae</taxon>
        <taxon>Dioscorea</taxon>
    </lineage>
</organism>
<proteinExistence type="inferred from homology"/>
<dbReference type="PANTHER" id="PTHR11644:SF2">
    <property type="entry name" value="CYTIDINE DEAMINASE"/>
    <property type="match status" value="1"/>
</dbReference>
<reference evidence="11" key="2">
    <citation type="journal article" date="2022" name="Hortic Res">
        <title>The genome of Dioscorea zingiberensis sheds light on the biosynthesis, origin and evolution of the medicinally important diosgenin saponins.</title>
        <authorList>
            <person name="Li Y."/>
            <person name="Tan C."/>
            <person name="Li Z."/>
            <person name="Guo J."/>
            <person name="Li S."/>
            <person name="Chen X."/>
            <person name="Wang C."/>
            <person name="Dai X."/>
            <person name="Yang H."/>
            <person name="Song W."/>
            <person name="Hou L."/>
            <person name="Xu J."/>
            <person name="Tong Z."/>
            <person name="Xu A."/>
            <person name="Yuan X."/>
            <person name="Wang W."/>
            <person name="Yang Q."/>
            <person name="Chen L."/>
            <person name="Sun Z."/>
            <person name="Wang K."/>
            <person name="Pan B."/>
            <person name="Chen J."/>
            <person name="Bao Y."/>
            <person name="Liu F."/>
            <person name="Qi X."/>
            <person name="Gang D.R."/>
            <person name="Wen J."/>
            <person name="Li J."/>
        </authorList>
    </citation>
    <scope>NUCLEOTIDE SEQUENCE</scope>
    <source>
        <strain evidence="11">Dzin_1.0</strain>
    </source>
</reference>
<dbReference type="NCBIfam" id="TIGR01355">
    <property type="entry name" value="cyt_deam_dimer"/>
    <property type="match status" value="1"/>
</dbReference>
<dbReference type="OrthoDB" id="414540at2759"/>
<dbReference type="GO" id="GO:0055086">
    <property type="term" value="P:nucleobase-containing small molecule metabolic process"/>
    <property type="evidence" value="ECO:0007669"/>
    <property type="project" value="UniProtKB-ARBA"/>
</dbReference>
<keyword evidence="6 9" id="KW-0862">Zinc</keyword>
<dbReference type="GO" id="GO:0004126">
    <property type="term" value="F:cytidine deaminase activity"/>
    <property type="evidence" value="ECO:0007669"/>
    <property type="project" value="UniProtKB-EC"/>
</dbReference>
<comment type="caution">
    <text evidence="11">The sequence shown here is derived from an EMBL/GenBank/DDBJ whole genome shotgun (WGS) entry which is preliminary data.</text>
</comment>
<comment type="similarity">
    <text evidence="1">Belongs to the cytidine and deoxycytidylate deaminase family.</text>
</comment>
<dbReference type="Proteomes" id="UP001085076">
    <property type="component" value="Miscellaneous, Linkage group lg05"/>
</dbReference>
<dbReference type="InterPro" id="IPR013171">
    <property type="entry name" value="Cyd/dCyd_deaminase_Zn-bd"/>
</dbReference>
<dbReference type="GO" id="GO:0072527">
    <property type="term" value="P:pyrimidine-containing compound metabolic process"/>
    <property type="evidence" value="ECO:0007669"/>
    <property type="project" value="UniProtKB-ARBA"/>
</dbReference>
<dbReference type="PIRSF" id="PIRSF006334">
    <property type="entry name" value="Cdd_plus_pseudo"/>
    <property type="match status" value="1"/>
</dbReference>
<evidence type="ECO:0000256" key="7">
    <source>
        <dbReference type="PIRSR" id="PIRSR006334-1"/>
    </source>
</evidence>
<comment type="subunit">
    <text evidence="2">Homodimer.</text>
</comment>
<dbReference type="InterPro" id="IPR002125">
    <property type="entry name" value="CMP_dCMP_dom"/>
</dbReference>
<feature type="binding site" evidence="9">
    <location>
        <position position="91"/>
    </location>
    <ligand>
        <name>Zn(2+)</name>
        <dbReference type="ChEBI" id="CHEBI:29105"/>
        <note>catalytic</note>
    </ligand>
</feature>
<accession>A0A9D5HCL5</accession>
<evidence type="ECO:0000256" key="6">
    <source>
        <dbReference type="ARBA" id="ARBA00022833"/>
    </source>
</evidence>
<keyword evidence="12" id="KW-1185">Reference proteome</keyword>
<evidence type="ECO:0000256" key="1">
    <source>
        <dbReference type="ARBA" id="ARBA00006576"/>
    </source>
</evidence>
<dbReference type="PROSITE" id="PS00903">
    <property type="entry name" value="CYT_DCMP_DEAMINASES_1"/>
    <property type="match status" value="1"/>
</dbReference>
<feature type="binding site" evidence="9">
    <location>
        <position position="121"/>
    </location>
    <ligand>
        <name>Zn(2+)</name>
        <dbReference type="ChEBI" id="CHEBI:29105"/>
        <note>catalytic</note>
    </ligand>
</feature>
<dbReference type="Pfam" id="PF00383">
    <property type="entry name" value="dCMP_cyt_deam_1"/>
    <property type="match status" value="1"/>
</dbReference>